<evidence type="ECO:0000256" key="1">
    <source>
        <dbReference type="SAM" id="Phobius"/>
    </source>
</evidence>
<keyword evidence="1" id="KW-0472">Membrane</keyword>
<keyword evidence="1" id="KW-0812">Transmembrane</keyword>
<dbReference type="Pfam" id="PF14079">
    <property type="entry name" value="DUF4260"/>
    <property type="match status" value="1"/>
</dbReference>
<feature type="transmembrane region" description="Helical" evidence="1">
    <location>
        <begin position="62"/>
        <end position="87"/>
    </location>
</feature>
<organism evidence="2 3">
    <name type="scientific">Myroides guanonis</name>
    <dbReference type="NCBI Taxonomy" id="1150112"/>
    <lineage>
        <taxon>Bacteria</taxon>
        <taxon>Pseudomonadati</taxon>
        <taxon>Bacteroidota</taxon>
        <taxon>Flavobacteriia</taxon>
        <taxon>Flavobacteriales</taxon>
        <taxon>Flavobacteriaceae</taxon>
        <taxon>Myroides</taxon>
    </lineage>
</organism>
<evidence type="ECO:0000313" key="2">
    <source>
        <dbReference type="EMBL" id="SFJ56615.1"/>
    </source>
</evidence>
<name>A0A1I3SD07_9FLAO</name>
<accession>A0A1I3SD07</accession>
<dbReference type="EMBL" id="FORU01000010">
    <property type="protein sequence ID" value="SFJ56615.1"/>
    <property type="molecule type" value="Genomic_DNA"/>
</dbReference>
<keyword evidence="1" id="KW-1133">Transmembrane helix</keyword>
<feature type="transmembrane region" description="Helical" evidence="1">
    <location>
        <begin position="12"/>
        <end position="31"/>
    </location>
</feature>
<dbReference type="OrthoDB" id="9813911at2"/>
<evidence type="ECO:0000313" key="3">
    <source>
        <dbReference type="Proteomes" id="UP000243887"/>
    </source>
</evidence>
<dbReference type="InterPro" id="IPR025356">
    <property type="entry name" value="DUF4260"/>
</dbReference>
<proteinExistence type="predicted"/>
<dbReference type="AlphaFoldDB" id="A0A1I3SD07"/>
<reference evidence="3" key="1">
    <citation type="submission" date="2016-10" db="EMBL/GenBank/DDBJ databases">
        <authorList>
            <person name="Varghese N."/>
            <person name="Submissions S."/>
        </authorList>
    </citation>
    <scope>NUCLEOTIDE SEQUENCE [LARGE SCALE GENOMIC DNA]</scope>
    <source>
        <strain evidence="3">DSM 26542</strain>
    </source>
</reference>
<protein>
    <recommendedName>
        <fullName evidence="4">DUF4260 domain-containing protein</fullName>
    </recommendedName>
</protein>
<evidence type="ECO:0008006" key="4">
    <source>
        <dbReference type="Google" id="ProtNLM"/>
    </source>
</evidence>
<sequence>MKELVRLEEIALFGLGVFLFSILGYSWWWFFGLLLAPDLSMFGYLINEKMGAWIYNLFHHRALAIIVLLVGWFMDYEIALVAGLILFSHASLDRIFGYGLKYERGFKYTHLGKIGKR</sequence>
<keyword evidence="3" id="KW-1185">Reference proteome</keyword>
<dbReference type="STRING" id="1150112.SAMN04487893_11036"/>
<dbReference type="RefSeq" id="WP_090679521.1">
    <property type="nucleotide sequence ID" value="NZ_FORU01000010.1"/>
</dbReference>
<dbReference type="Proteomes" id="UP000243887">
    <property type="component" value="Unassembled WGS sequence"/>
</dbReference>
<gene>
    <name evidence="2" type="ORF">SAMN04487893_11036</name>
</gene>